<evidence type="ECO:0000313" key="2">
    <source>
        <dbReference type="Proteomes" id="UP000549052"/>
    </source>
</evidence>
<reference evidence="1 2" key="1">
    <citation type="submission" date="2020-07" db="EMBL/GenBank/DDBJ databases">
        <title>Genomic Encyclopedia of Type Strains, Phase IV (KMG-V): Genome sequencing to study the core and pangenomes of soil and plant-associated prokaryotes.</title>
        <authorList>
            <person name="Whitman W."/>
        </authorList>
    </citation>
    <scope>NUCLEOTIDE SEQUENCE [LARGE SCALE GENOMIC DNA]</scope>
    <source>
        <strain evidence="1 2">AN3</strain>
    </source>
</reference>
<keyword evidence="2" id="KW-1185">Reference proteome</keyword>
<dbReference type="RefSeq" id="WP_246711970.1">
    <property type="nucleotide sequence ID" value="NZ_JACGXN010000016.1"/>
</dbReference>
<dbReference type="EMBL" id="JACGXN010000016">
    <property type="protein sequence ID" value="MBA8881669.1"/>
    <property type="molecule type" value="Genomic_DNA"/>
</dbReference>
<dbReference type="AlphaFoldDB" id="A0A839ERV9"/>
<comment type="caution">
    <text evidence="1">The sequence shown here is derived from an EMBL/GenBank/DDBJ whole genome shotgun (WGS) entry which is preliminary data.</text>
</comment>
<gene>
    <name evidence="1" type="ORF">FHW16_005414</name>
</gene>
<dbReference type="Proteomes" id="UP000549052">
    <property type="component" value="Unassembled WGS sequence"/>
</dbReference>
<evidence type="ECO:0000313" key="1">
    <source>
        <dbReference type="EMBL" id="MBA8881669.1"/>
    </source>
</evidence>
<protein>
    <submittedName>
        <fullName evidence="1">Uncharacterized protein</fullName>
    </submittedName>
</protein>
<accession>A0A839ERV9</accession>
<proteinExistence type="predicted"/>
<sequence length="194" mass="22044">MSRNKNHPNKGPETHTVTIGDPVAMWEKLAWDVDVFQDIQRSYPAEVQPLVYAAINVCICAKSLEDWTRTIGIRSLRDKGQVIGEPEFNSLLLASVPEQSICSDVANTAKHSKFQEKNWLGGTVSIFWEEGDEDIPPGFALYHITPGEVASPFAFNTFEQLLNHWWEFLVSLDLAKGARPTPDWLRNKFNKIFR</sequence>
<name>A0A839ERV9_9HYPH</name>
<organism evidence="1 2">
    <name type="scientific">Phyllobacterium myrsinacearum</name>
    <dbReference type="NCBI Taxonomy" id="28101"/>
    <lineage>
        <taxon>Bacteria</taxon>
        <taxon>Pseudomonadati</taxon>
        <taxon>Pseudomonadota</taxon>
        <taxon>Alphaproteobacteria</taxon>
        <taxon>Hyphomicrobiales</taxon>
        <taxon>Phyllobacteriaceae</taxon>
        <taxon>Phyllobacterium</taxon>
    </lineage>
</organism>